<comment type="subcellular location">
    <subcellularLocation>
        <location evidence="1">Cell inner membrane</location>
        <topology evidence="1">Multi-pass membrane protein</topology>
    </subcellularLocation>
</comment>
<comment type="similarity">
    <text evidence="3">Belongs to the CpsD/CapB family.</text>
</comment>
<evidence type="ECO:0000256" key="4">
    <source>
        <dbReference type="ARBA" id="ARBA00008883"/>
    </source>
</evidence>
<name>A0A7J5B4K8_9MICO</name>
<dbReference type="Gene3D" id="3.40.50.300">
    <property type="entry name" value="P-loop containing nucleotide triphosphate hydrolases"/>
    <property type="match status" value="1"/>
</dbReference>
<dbReference type="GO" id="GO:0005524">
    <property type="term" value="F:ATP binding"/>
    <property type="evidence" value="ECO:0007669"/>
    <property type="project" value="UniProtKB-KW"/>
</dbReference>
<evidence type="ECO:0000256" key="8">
    <source>
        <dbReference type="ARBA" id="ARBA00022679"/>
    </source>
</evidence>
<evidence type="ECO:0000256" key="13">
    <source>
        <dbReference type="ARBA" id="ARBA00022989"/>
    </source>
</evidence>
<feature type="transmembrane region" description="Helical" evidence="17">
    <location>
        <begin position="14"/>
        <end position="35"/>
    </location>
</feature>
<proteinExistence type="inferred from homology"/>
<keyword evidence="12" id="KW-0067">ATP-binding</keyword>
<dbReference type="GO" id="GO:0004715">
    <property type="term" value="F:non-membrane spanning protein tyrosine kinase activity"/>
    <property type="evidence" value="ECO:0007669"/>
    <property type="project" value="UniProtKB-EC"/>
</dbReference>
<evidence type="ECO:0000256" key="16">
    <source>
        <dbReference type="ARBA" id="ARBA00051245"/>
    </source>
</evidence>
<feature type="domain" description="Polysaccharide chain length determinant N-terminal" evidence="18">
    <location>
        <begin position="2"/>
        <end position="90"/>
    </location>
</feature>
<organism evidence="20 21">
    <name type="scientific">Pseudoclavibacter terrae</name>
    <dbReference type="NCBI Taxonomy" id="1530195"/>
    <lineage>
        <taxon>Bacteria</taxon>
        <taxon>Bacillati</taxon>
        <taxon>Actinomycetota</taxon>
        <taxon>Actinomycetes</taxon>
        <taxon>Micrococcales</taxon>
        <taxon>Microbacteriaceae</taxon>
        <taxon>Pseudoclavibacter</taxon>
    </lineage>
</organism>
<dbReference type="GO" id="GO:0042802">
    <property type="term" value="F:identical protein binding"/>
    <property type="evidence" value="ECO:0007669"/>
    <property type="project" value="UniProtKB-ARBA"/>
</dbReference>
<dbReference type="InterPro" id="IPR025669">
    <property type="entry name" value="AAA_dom"/>
</dbReference>
<accession>A0A7J5B4K8</accession>
<evidence type="ECO:0000256" key="6">
    <source>
        <dbReference type="ARBA" id="ARBA00022475"/>
    </source>
</evidence>
<dbReference type="CDD" id="cd05387">
    <property type="entry name" value="BY-kinase"/>
    <property type="match status" value="1"/>
</dbReference>
<protein>
    <recommendedName>
        <fullName evidence="5">non-specific protein-tyrosine kinase</fullName>
        <ecNumber evidence="5">2.7.10.2</ecNumber>
    </recommendedName>
</protein>
<keyword evidence="14 17" id="KW-0472">Membrane</keyword>
<evidence type="ECO:0000256" key="12">
    <source>
        <dbReference type="ARBA" id="ARBA00022840"/>
    </source>
</evidence>
<evidence type="ECO:0000256" key="11">
    <source>
        <dbReference type="ARBA" id="ARBA00022777"/>
    </source>
</evidence>
<sequence length="489" mass="51772">MELRDYLRILHKNWIAILICILTGVAAGAGASMLMTPKYESTAQLYVSVRSSDGTEVQGLSQGTTFARQAVQSYTTVVNKEIVTSRVITELGLDLTPAQLATKITAQNELNTVVIEISVEDEDPQMAATLANSVASNFIDVIVNELEKPDGDAASLVKIEPVQSAAVPSSPVSPRVPLNIGAGALVGLVIGIAIAVVRQLVDGKIRSTHDIAQITDRPVIGTIAYDPDAGKRPLIVHEEPKSPKAESYRALRTNLRFMDIENTRHSFVVTSSLPSEGKSTTSANIAIALAEQGAKVVLVDGDLRKPKVATTMGVDGSVGLTDLLSGRAEPKDVLQRWGRGRLYVLPAGRIPPNPSELLGSHTMQQVHDQLLAEHDYVIIDAPPLLLVTDGAVLSELAHGTLLVVASGQTPRSALAGAVAQLEGIGSEVSGIVVTKVPTKGPDSYAYGAYGAYGAYYGTDEAGNPTTEYRKIGTGQMPIVTARKSRNSDS</sequence>
<dbReference type="InterPro" id="IPR005702">
    <property type="entry name" value="Wzc-like_C"/>
</dbReference>
<dbReference type="Pfam" id="PF13614">
    <property type="entry name" value="AAA_31"/>
    <property type="match status" value="1"/>
</dbReference>
<dbReference type="PANTHER" id="PTHR32309">
    <property type="entry name" value="TYROSINE-PROTEIN KINASE"/>
    <property type="match status" value="1"/>
</dbReference>
<evidence type="ECO:0000313" key="20">
    <source>
        <dbReference type="EMBL" id="KAB1639115.1"/>
    </source>
</evidence>
<evidence type="ECO:0000256" key="14">
    <source>
        <dbReference type="ARBA" id="ARBA00023136"/>
    </source>
</evidence>
<keyword evidence="21" id="KW-1185">Reference proteome</keyword>
<feature type="domain" description="AAA" evidence="19">
    <location>
        <begin position="277"/>
        <end position="388"/>
    </location>
</feature>
<dbReference type="EMBL" id="WBJX01000001">
    <property type="protein sequence ID" value="KAB1639115.1"/>
    <property type="molecule type" value="Genomic_DNA"/>
</dbReference>
<dbReference type="RefSeq" id="WP_151422134.1">
    <property type="nucleotide sequence ID" value="NZ_WBJX01000001.1"/>
</dbReference>
<dbReference type="GO" id="GO:0005886">
    <property type="term" value="C:plasma membrane"/>
    <property type="evidence" value="ECO:0007669"/>
    <property type="project" value="UniProtKB-SubCell"/>
</dbReference>
<evidence type="ECO:0000256" key="9">
    <source>
        <dbReference type="ARBA" id="ARBA00022692"/>
    </source>
</evidence>
<evidence type="ECO:0000256" key="10">
    <source>
        <dbReference type="ARBA" id="ARBA00022741"/>
    </source>
</evidence>
<comment type="caution">
    <text evidence="20">The sequence shown here is derived from an EMBL/GenBank/DDBJ whole genome shotgun (WGS) entry which is preliminary data.</text>
</comment>
<dbReference type="Pfam" id="PF02706">
    <property type="entry name" value="Wzz"/>
    <property type="match status" value="1"/>
</dbReference>
<reference evidence="20 21" key="1">
    <citation type="submission" date="2019-09" db="EMBL/GenBank/DDBJ databases">
        <title>Phylogeny of genus Pseudoclavibacter and closely related genus.</title>
        <authorList>
            <person name="Li Y."/>
        </authorList>
    </citation>
    <scope>NUCLEOTIDE SEQUENCE [LARGE SCALE GENOMIC DNA]</scope>
    <source>
        <strain evidence="20 21">THG-MD12</strain>
    </source>
</reference>
<dbReference type="Proteomes" id="UP000490386">
    <property type="component" value="Unassembled WGS sequence"/>
</dbReference>
<keyword evidence="15" id="KW-0829">Tyrosine-protein kinase</keyword>
<evidence type="ECO:0000256" key="15">
    <source>
        <dbReference type="ARBA" id="ARBA00023137"/>
    </source>
</evidence>
<dbReference type="AlphaFoldDB" id="A0A7J5B4K8"/>
<evidence type="ECO:0000256" key="1">
    <source>
        <dbReference type="ARBA" id="ARBA00004429"/>
    </source>
</evidence>
<evidence type="ECO:0000259" key="18">
    <source>
        <dbReference type="Pfam" id="PF02706"/>
    </source>
</evidence>
<evidence type="ECO:0000256" key="3">
    <source>
        <dbReference type="ARBA" id="ARBA00007316"/>
    </source>
</evidence>
<keyword evidence="10" id="KW-0547">Nucleotide-binding</keyword>
<dbReference type="PANTHER" id="PTHR32309:SF31">
    <property type="entry name" value="CAPSULAR EXOPOLYSACCHARIDE FAMILY"/>
    <property type="match status" value="1"/>
</dbReference>
<dbReference type="SUPFAM" id="SSF52540">
    <property type="entry name" value="P-loop containing nucleoside triphosphate hydrolases"/>
    <property type="match status" value="1"/>
</dbReference>
<keyword evidence="7" id="KW-0997">Cell inner membrane</keyword>
<comment type="similarity">
    <text evidence="4">Belongs to the etk/wzc family.</text>
</comment>
<evidence type="ECO:0000256" key="17">
    <source>
        <dbReference type="SAM" id="Phobius"/>
    </source>
</evidence>
<keyword evidence="13 17" id="KW-1133">Transmembrane helix</keyword>
<keyword evidence="11 20" id="KW-0418">Kinase</keyword>
<comment type="catalytic activity">
    <reaction evidence="16">
        <text>L-tyrosyl-[protein] + ATP = O-phospho-L-tyrosyl-[protein] + ADP + H(+)</text>
        <dbReference type="Rhea" id="RHEA:10596"/>
        <dbReference type="Rhea" id="RHEA-COMP:10136"/>
        <dbReference type="Rhea" id="RHEA-COMP:20101"/>
        <dbReference type="ChEBI" id="CHEBI:15378"/>
        <dbReference type="ChEBI" id="CHEBI:30616"/>
        <dbReference type="ChEBI" id="CHEBI:46858"/>
        <dbReference type="ChEBI" id="CHEBI:61978"/>
        <dbReference type="ChEBI" id="CHEBI:456216"/>
        <dbReference type="EC" id="2.7.10.2"/>
    </reaction>
</comment>
<keyword evidence="8 20" id="KW-0808">Transferase</keyword>
<gene>
    <name evidence="20" type="ORF">F8O03_01870</name>
</gene>
<dbReference type="InterPro" id="IPR003856">
    <property type="entry name" value="LPS_length_determ_N"/>
</dbReference>
<keyword evidence="6" id="KW-1003">Cell membrane</keyword>
<dbReference type="InterPro" id="IPR050445">
    <property type="entry name" value="Bact_polysacc_biosynth/exp"/>
</dbReference>
<comment type="similarity">
    <text evidence="2">Belongs to the CpsC/CapA family.</text>
</comment>
<evidence type="ECO:0000256" key="7">
    <source>
        <dbReference type="ARBA" id="ARBA00022519"/>
    </source>
</evidence>
<dbReference type="OrthoDB" id="9812433at2"/>
<evidence type="ECO:0000256" key="2">
    <source>
        <dbReference type="ARBA" id="ARBA00006683"/>
    </source>
</evidence>
<dbReference type="InterPro" id="IPR027417">
    <property type="entry name" value="P-loop_NTPase"/>
</dbReference>
<evidence type="ECO:0000259" key="19">
    <source>
        <dbReference type="Pfam" id="PF13614"/>
    </source>
</evidence>
<dbReference type="FunFam" id="3.40.50.300:FF:000527">
    <property type="entry name" value="Tyrosine-protein kinase etk"/>
    <property type="match status" value="1"/>
</dbReference>
<evidence type="ECO:0000313" key="21">
    <source>
        <dbReference type="Proteomes" id="UP000490386"/>
    </source>
</evidence>
<keyword evidence="9 17" id="KW-0812">Transmembrane</keyword>
<dbReference type="EC" id="2.7.10.2" evidence="5"/>
<dbReference type="NCBIfam" id="TIGR01007">
    <property type="entry name" value="eps_fam"/>
    <property type="match status" value="1"/>
</dbReference>
<evidence type="ECO:0000256" key="5">
    <source>
        <dbReference type="ARBA" id="ARBA00011903"/>
    </source>
</evidence>